<evidence type="ECO:0000313" key="4">
    <source>
        <dbReference type="Proteomes" id="UP000683139"/>
    </source>
</evidence>
<feature type="compositionally biased region" description="Basic and acidic residues" evidence="2">
    <location>
        <begin position="118"/>
        <end position="145"/>
    </location>
</feature>
<dbReference type="Pfam" id="PF04519">
    <property type="entry name" value="Bactofilin"/>
    <property type="match status" value="1"/>
</dbReference>
<dbReference type="EMBL" id="BOSE01000002">
    <property type="protein sequence ID" value="GIP15769.1"/>
    <property type="molecule type" value="Genomic_DNA"/>
</dbReference>
<name>A0A919YPA2_9BACL</name>
<evidence type="ECO:0000313" key="3">
    <source>
        <dbReference type="EMBL" id="GIP15769.1"/>
    </source>
</evidence>
<reference evidence="3" key="1">
    <citation type="submission" date="2021-03" db="EMBL/GenBank/DDBJ databases">
        <title>Antimicrobial resistance genes in bacteria isolated from Japanese honey, and their potential for conferring macrolide and lincosamide resistance in the American foulbrood pathogen Paenibacillus larvae.</title>
        <authorList>
            <person name="Okamoto M."/>
            <person name="Kumagai M."/>
            <person name="Kanamori H."/>
            <person name="Takamatsu D."/>
        </authorList>
    </citation>
    <scope>NUCLEOTIDE SEQUENCE</scope>
    <source>
        <strain evidence="3">J40TS1</strain>
    </source>
</reference>
<evidence type="ECO:0008006" key="5">
    <source>
        <dbReference type="Google" id="ProtNLM"/>
    </source>
</evidence>
<dbReference type="PANTHER" id="PTHR35024:SF4">
    <property type="entry name" value="POLYMER-FORMING CYTOSKELETAL PROTEIN"/>
    <property type="match status" value="1"/>
</dbReference>
<comment type="similarity">
    <text evidence="1">Belongs to the bactofilin family.</text>
</comment>
<dbReference type="AlphaFoldDB" id="A0A919YPA2"/>
<dbReference type="InterPro" id="IPR007607">
    <property type="entry name" value="BacA/B"/>
</dbReference>
<gene>
    <name evidence="3" type="ORF">J40TS1_14110</name>
</gene>
<feature type="region of interest" description="Disordered" evidence="2">
    <location>
        <begin position="109"/>
        <end position="145"/>
    </location>
</feature>
<evidence type="ECO:0000256" key="1">
    <source>
        <dbReference type="ARBA" id="ARBA00044755"/>
    </source>
</evidence>
<keyword evidence="4" id="KW-1185">Reference proteome</keyword>
<dbReference type="Proteomes" id="UP000683139">
    <property type="component" value="Unassembled WGS sequence"/>
</dbReference>
<evidence type="ECO:0000256" key="2">
    <source>
        <dbReference type="SAM" id="MobiDB-lite"/>
    </source>
</evidence>
<proteinExistence type="inferred from homology"/>
<dbReference type="RefSeq" id="WP_213514042.1">
    <property type="nucleotide sequence ID" value="NZ_BOSE01000002.1"/>
</dbReference>
<organism evidence="3 4">
    <name type="scientific">Paenibacillus montaniterrae</name>
    <dbReference type="NCBI Taxonomy" id="429341"/>
    <lineage>
        <taxon>Bacteria</taxon>
        <taxon>Bacillati</taxon>
        <taxon>Bacillota</taxon>
        <taxon>Bacilli</taxon>
        <taxon>Bacillales</taxon>
        <taxon>Paenibacillaceae</taxon>
        <taxon>Paenibacillus</taxon>
    </lineage>
</organism>
<protein>
    <recommendedName>
        <fullName evidence="5">Polymer-forming cytoskeletal protein</fullName>
    </recommendedName>
</protein>
<dbReference type="PANTHER" id="PTHR35024">
    <property type="entry name" value="HYPOTHETICAL CYTOSOLIC PROTEIN"/>
    <property type="match status" value="1"/>
</dbReference>
<accession>A0A919YPA2</accession>
<comment type="caution">
    <text evidence="3">The sequence shown here is derived from an EMBL/GenBank/DDBJ whole genome shotgun (WGS) entry which is preliminary data.</text>
</comment>
<sequence>MFKEAKRLIATDTLIGQGTMVEGSVVTEANLRIEGEFHGEIATKGEIVVGEFGIVKAELQATTLTIAGQVHGDVTVSGRLIITPSGQLHGNAVVQSIIVQEGGGFNGQCKMMTPSKSELSKAAKNGDDKQDKQDKQDKVRARQAG</sequence>